<evidence type="ECO:0000256" key="1">
    <source>
        <dbReference type="SAM" id="MobiDB-lite"/>
    </source>
</evidence>
<dbReference type="EMBL" id="HBUE01111042">
    <property type="protein sequence ID" value="CAG6488864.1"/>
    <property type="molecule type" value="Transcribed_RNA"/>
</dbReference>
<feature type="region of interest" description="Disordered" evidence="1">
    <location>
        <begin position="24"/>
        <end position="43"/>
    </location>
</feature>
<feature type="compositionally biased region" description="Polar residues" evidence="1">
    <location>
        <begin position="32"/>
        <end position="43"/>
    </location>
</feature>
<evidence type="ECO:0000313" key="2">
    <source>
        <dbReference type="EMBL" id="CAG6488864.1"/>
    </source>
</evidence>
<organism evidence="2">
    <name type="scientific">Culex pipiens</name>
    <name type="common">House mosquito</name>
    <dbReference type="NCBI Taxonomy" id="7175"/>
    <lineage>
        <taxon>Eukaryota</taxon>
        <taxon>Metazoa</taxon>
        <taxon>Ecdysozoa</taxon>
        <taxon>Arthropoda</taxon>
        <taxon>Hexapoda</taxon>
        <taxon>Insecta</taxon>
        <taxon>Pterygota</taxon>
        <taxon>Neoptera</taxon>
        <taxon>Endopterygota</taxon>
        <taxon>Diptera</taxon>
        <taxon>Nematocera</taxon>
        <taxon>Culicoidea</taxon>
        <taxon>Culicidae</taxon>
        <taxon>Culicinae</taxon>
        <taxon>Culicini</taxon>
        <taxon>Culex</taxon>
        <taxon>Culex</taxon>
    </lineage>
</organism>
<protein>
    <submittedName>
        <fullName evidence="2">(northern house mosquito) hypothetical protein</fullName>
    </submittedName>
</protein>
<proteinExistence type="predicted"/>
<dbReference type="EMBL" id="HBUE01111046">
    <property type="protein sequence ID" value="CAG6488870.1"/>
    <property type="molecule type" value="Transcribed_RNA"/>
</dbReference>
<dbReference type="EMBL" id="HBUE01111044">
    <property type="protein sequence ID" value="CAG6488867.1"/>
    <property type="molecule type" value="Transcribed_RNA"/>
</dbReference>
<sequence>MDDLRIHGTGFRIPDRLAVKDALHHPKGDRSSPGQAQPSRTNHFTESALQVSTHHRDGVIARSAAHCGGSYQRTPLEGSARDRRTTTTTLGYYYTITGCKTAGELASDDFSSNKLFPIVISWYGDTQPSVRWQA</sequence>
<dbReference type="AlphaFoldDB" id="A0A8D8G048"/>
<reference evidence="2" key="1">
    <citation type="submission" date="2021-05" db="EMBL/GenBank/DDBJ databases">
        <authorList>
            <person name="Alioto T."/>
            <person name="Alioto T."/>
            <person name="Gomez Garrido J."/>
        </authorList>
    </citation>
    <scope>NUCLEOTIDE SEQUENCE</scope>
</reference>
<accession>A0A8D8G048</accession>
<name>A0A8D8G048_CULPI</name>